<dbReference type="GO" id="GO:0005829">
    <property type="term" value="C:cytosol"/>
    <property type="evidence" value="ECO:0007669"/>
    <property type="project" value="TreeGrafter"/>
</dbReference>
<evidence type="ECO:0000256" key="1">
    <source>
        <dbReference type="ARBA" id="ARBA00000274"/>
    </source>
</evidence>
<dbReference type="PANTHER" id="PTHR31223">
    <property type="entry name" value="LOG FAMILY PROTEIN YJL055W"/>
    <property type="match status" value="1"/>
</dbReference>
<name>A0A1H8BK99_9BACT</name>
<dbReference type="Gene3D" id="3.40.50.450">
    <property type="match status" value="1"/>
</dbReference>
<dbReference type="InterPro" id="IPR005269">
    <property type="entry name" value="LOG"/>
</dbReference>
<dbReference type="PANTHER" id="PTHR31223:SF70">
    <property type="entry name" value="LOG FAMILY PROTEIN YJL055W"/>
    <property type="match status" value="1"/>
</dbReference>
<evidence type="ECO:0000256" key="2">
    <source>
        <dbReference type="ARBA" id="ARBA00006763"/>
    </source>
</evidence>
<evidence type="ECO:0000256" key="3">
    <source>
        <dbReference type="RuleBase" id="RU363015"/>
    </source>
</evidence>
<dbReference type="Proteomes" id="UP000198984">
    <property type="component" value="Unassembled WGS sequence"/>
</dbReference>
<dbReference type="SUPFAM" id="SSF102405">
    <property type="entry name" value="MCP/YpsA-like"/>
    <property type="match status" value="1"/>
</dbReference>
<sequence>MTKNMAVFCGSSLGMHPEYAREAKQLGYLLATRDINLVYGGGKAGLMGVIADSVLENGGKVIGVIPEFLNTRERKHENLTQQIEVQTMHQRKTIMYEMSDAAIILPGGFGTLDEFFEIVTWNQLTLHSKMVGLLNVENFYEHLYQHMLRIRDEAFAPTAQIEHLRMADTAEKLLGLMV</sequence>
<proteinExistence type="inferred from homology"/>
<comment type="similarity">
    <text evidence="2 3">Belongs to the LOG family.</text>
</comment>
<dbReference type="InterPro" id="IPR031100">
    <property type="entry name" value="LOG_fam"/>
</dbReference>
<evidence type="ECO:0000313" key="5">
    <source>
        <dbReference type="Proteomes" id="UP000198984"/>
    </source>
</evidence>
<evidence type="ECO:0000313" key="4">
    <source>
        <dbReference type="EMBL" id="SEM82889.1"/>
    </source>
</evidence>
<dbReference type="AlphaFoldDB" id="A0A1H8BK99"/>
<dbReference type="GO" id="GO:0009691">
    <property type="term" value="P:cytokinin biosynthetic process"/>
    <property type="evidence" value="ECO:0007669"/>
    <property type="project" value="UniProtKB-UniRule"/>
</dbReference>
<dbReference type="EMBL" id="FOBB01000006">
    <property type="protein sequence ID" value="SEM82889.1"/>
    <property type="molecule type" value="Genomic_DNA"/>
</dbReference>
<gene>
    <name evidence="4" type="ORF">SAMN04488505_106259</name>
</gene>
<accession>A0A1H8BK99</accession>
<keyword evidence="3" id="KW-0378">Hydrolase</keyword>
<dbReference type="Pfam" id="PF03641">
    <property type="entry name" value="Lysine_decarbox"/>
    <property type="match status" value="1"/>
</dbReference>
<organism evidence="4 5">
    <name type="scientific">Chitinophaga rupis</name>
    <dbReference type="NCBI Taxonomy" id="573321"/>
    <lineage>
        <taxon>Bacteria</taxon>
        <taxon>Pseudomonadati</taxon>
        <taxon>Bacteroidota</taxon>
        <taxon>Chitinophagia</taxon>
        <taxon>Chitinophagales</taxon>
        <taxon>Chitinophagaceae</taxon>
        <taxon>Chitinophaga</taxon>
    </lineage>
</organism>
<dbReference type="STRING" id="573321.SAMN04488505_106259"/>
<keyword evidence="5" id="KW-1185">Reference proteome</keyword>
<dbReference type="NCBIfam" id="TIGR00730">
    <property type="entry name" value="Rossman fold protein, TIGR00730 family"/>
    <property type="match status" value="1"/>
</dbReference>
<dbReference type="RefSeq" id="WP_202909324.1">
    <property type="nucleotide sequence ID" value="NZ_FOBB01000006.1"/>
</dbReference>
<dbReference type="EC" id="3.2.2.n1" evidence="3"/>
<dbReference type="GO" id="GO:0008714">
    <property type="term" value="F:AMP nucleosidase activity"/>
    <property type="evidence" value="ECO:0007669"/>
    <property type="project" value="UniProtKB-EC"/>
</dbReference>
<protein>
    <recommendedName>
        <fullName evidence="3">Cytokinin riboside 5'-monophosphate phosphoribohydrolase</fullName>
        <ecNumber evidence="3">3.2.2.n1</ecNumber>
    </recommendedName>
</protein>
<comment type="catalytic activity">
    <reaction evidence="1">
        <text>AMP + H2O = D-ribose 5-phosphate + adenine</text>
        <dbReference type="Rhea" id="RHEA:20129"/>
        <dbReference type="ChEBI" id="CHEBI:15377"/>
        <dbReference type="ChEBI" id="CHEBI:16708"/>
        <dbReference type="ChEBI" id="CHEBI:78346"/>
        <dbReference type="ChEBI" id="CHEBI:456215"/>
        <dbReference type="EC" id="3.2.2.4"/>
    </reaction>
</comment>
<keyword evidence="3" id="KW-0203">Cytokinin biosynthesis</keyword>
<reference evidence="4 5" key="1">
    <citation type="submission" date="2016-10" db="EMBL/GenBank/DDBJ databases">
        <authorList>
            <person name="de Groot N.N."/>
        </authorList>
    </citation>
    <scope>NUCLEOTIDE SEQUENCE [LARGE SCALE GENOMIC DNA]</scope>
    <source>
        <strain evidence="4 5">DSM 21039</strain>
    </source>
</reference>